<dbReference type="PANTHER" id="PTHR40593">
    <property type="entry name" value="PENICILLIN-BINDING PROTEIN ACTIVATOR LPOB"/>
    <property type="match status" value="1"/>
</dbReference>
<dbReference type="GO" id="GO:0031241">
    <property type="term" value="C:periplasmic side of cell outer membrane"/>
    <property type="evidence" value="ECO:0007669"/>
    <property type="project" value="TreeGrafter"/>
</dbReference>
<dbReference type="GO" id="GO:0030234">
    <property type="term" value="F:enzyme regulator activity"/>
    <property type="evidence" value="ECO:0007669"/>
    <property type="project" value="TreeGrafter"/>
</dbReference>
<organism evidence="2 3">
    <name type="scientific">Tichowtungia aerotolerans</name>
    <dbReference type="NCBI Taxonomy" id="2697043"/>
    <lineage>
        <taxon>Bacteria</taxon>
        <taxon>Pseudomonadati</taxon>
        <taxon>Kiritimatiellota</taxon>
        <taxon>Tichowtungiia</taxon>
        <taxon>Tichowtungiales</taxon>
        <taxon>Tichowtungiaceae</taxon>
        <taxon>Tichowtungia</taxon>
    </lineage>
</organism>
<keyword evidence="3" id="KW-1185">Reference proteome</keyword>
<dbReference type="InterPro" id="IPR014094">
    <property type="entry name" value="LpoB"/>
</dbReference>
<dbReference type="Gene3D" id="3.40.50.10610">
    <property type="entry name" value="ABC-type transport auxiliary lipoprotein component"/>
    <property type="match status" value="1"/>
</dbReference>
<dbReference type="KEGG" id="taer:GT409_06000"/>
<proteinExistence type="predicted"/>
<dbReference type="GO" id="GO:0009252">
    <property type="term" value="P:peptidoglycan biosynthetic process"/>
    <property type="evidence" value="ECO:0007669"/>
    <property type="project" value="TreeGrafter"/>
</dbReference>
<sequence>MKQLLRFAILISMTIGFAGCATRVDRISVDETIDLSGRWNDSDSRLVSEQMIADVFAHPWADEYTAKYGKKPVVIVGTVRNLTSEHLETGVFIKDLERELVNSGKVKFVASSDERGELRRERVEQQQFSTEETAKRLAAETGADYMLKGSIKTQIDSEGREQVKFYQTDLELIHIESNEKIWMGTKKIKKFVKKPRFKI</sequence>
<feature type="chain" id="PRO_5026833370" evidence="1">
    <location>
        <begin position="19"/>
        <end position="199"/>
    </location>
</feature>
<evidence type="ECO:0000313" key="2">
    <source>
        <dbReference type="EMBL" id="QHI69014.1"/>
    </source>
</evidence>
<evidence type="ECO:0000313" key="3">
    <source>
        <dbReference type="Proteomes" id="UP000464954"/>
    </source>
</evidence>
<protein>
    <submittedName>
        <fullName evidence="2">Penicillin-binding protein activator LpoB</fullName>
    </submittedName>
</protein>
<accession>A0A6P1M8Z7</accession>
<dbReference type="PROSITE" id="PS51257">
    <property type="entry name" value="PROKAR_LIPOPROTEIN"/>
    <property type="match status" value="1"/>
</dbReference>
<gene>
    <name evidence="2" type="ORF">GT409_06000</name>
</gene>
<feature type="signal peptide" evidence="1">
    <location>
        <begin position="1"/>
        <end position="18"/>
    </location>
</feature>
<keyword evidence="1" id="KW-0732">Signal</keyword>
<dbReference type="EMBL" id="CP047593">
    <property type="protein sequence ID" value="QHI69014.1"/>
    <property type="molecule type" value="Genomic_DNA"/>
</dbReference>
<dbReference type="PANTHER" id="PTHR40593:SF1">
    <property type="entry name" value="PENICILLIN-BINDING PROTEIN ACTIVATOR LPOB"/>
    <property type="match status" value="1"/>
</dbReference>
<dbReference type="Pfam" id="PF13036">
    <property type="entry name" value="LpoB"/>
    <property type="match status" value="1"/>
</dbReference>
<dbReference type="AlphaFoldDB" id="A0A6P1M8Z7"/>
<reference evidence="2 3" key="1">
    <citation type="submission" date="2020-01" db="EMBL/GenBank/DDBJ databases">
        <title>Ponticoccus aerotolerans gen. nov., sp. nov., an anaerobic bacterium and proposal of Ponticoccusceae fam. nov., Ponticoccusles ord. nov. and Ponticoccuse classis nov. in the phylum Kiritimatiellaeota.</title>
        <authorList>
            <person name="Zhou L.Y."/>
            <person name="Du Z.J."/>
        </authorList>
    </citation>
    <scope>NUCLEOTIDE SEQUENCE [LARGE SCALE GENOMIC DNA]</scope>
    <source>
        <strain evidence="2 3">S-5007</strain>
    </source>
</reference>
<name>A0A6P1M8Z7_9BACT</name>
<dbReference type="RefSeq" id="WP_160627907.1">
    <property type="nucleotide sequence ID" value="NZ_CP047593.1"/>
</dbReference>
<dbReference type="Proteomes" id="UP000464954">
    <property type="component" value="Chromosome"/>
</dbReference>
<evidence type="ECO:0000256" key="1">
    <source>
        <dbReference type="SAM" id="SignalP"/>
    </source>
</evidence>